<dbReference type="EMBL" id="GBEZ01007952">
    <property type="protein sequence ID" value="JAC77547.1"/>
    <property type="molecule type" value="Transcribed_RNA"/>
</dbReference>
<dbReference type="InterPro" id="IPR008979">
    <property type="entry name" value="Galactose-bd-like_sf"/>
</dbReference>
<dbReference type="AlphaFoldDB" id="A0A061RXC8"/>
<dbReference type="GO" id="GO:0032981">
    <property type="term" value="P:mitochondrial respiratory chain complex I assembly"/>
    <property type="evidence" value="ECO:0007669"/>
    <property type="project" value="TreeGrafter"/>
</dbReference>
<dbReference type="PANTHER" id="PTHR13194:SF18">
    <property type="entry name" value="COMPLEX I INTERMEDIATE-ASSOCIATED PROTEIN 30, MITOCHONDRIAL"/>
    <property type="match status" value="1"/>
</dbReference>
<dbReference type="GO" id="GO:0051082">
    <property type="term" value="F:unfolded protein binding"/>
    <property type="evidence" value="ECO:0007669"/>
    <property type="project" value="TreeGrafter"/>
</dbReference>
<evidence type="ECO:0000256" key="1">
    <source>
        <dbReference type="ARBA" id="ARBA00004173"/>
    </source>
</evidence>
<evidence type="ECO:0000256" key="3">
    <source>
        <dbReference type="ARBA" id="ARBA00023128"/>
    </source>
</evidence>
<sequence length="221" mass="24519">MSLIRGIIRRAERFLKLAGNFEQRSPEFLHSFSESSSLDNWRSWSDSAFGGFSQAQLQHDEIEGTAKFFGTYSTKLPTPTEGSPKLSRSGFAGISTKITGQWTDLAGFDTLVYRVKTDGRVYLANLRTDNWLLGGPSEDVWQAVLRTRASSQWEEVEIPIDSFILTHRGKVVPGRQEMHTGRVISMGIAIAAAGEKLQPEGPFCLELAWIKAKNRGAPVQG</sequence>
<comment type="subcellular location">
    <subcellularLocation>
        <location evidence="1">Mitochondrion</location>
    </subcellularLocation>
</comment>
<gene>
    <name evidence="6" type="primary">NDUFAF1</name>
    <name evidence="6" type="ORF">TSPGSL018_17406</name>
</gene>
<accession>A0A061RXC8</accession>
<keyword evidence="4" id="KW-0143">Chaperone</keyword>
<comment type="similarity">
    <text evidence="2">Belongs to the CIA30 family.</text>
</comment>
<dbReference type="GO" id="GO:0005739">
    <property type="term" value="C:mitochondrion"/>
    <property type="evidence" value="ECO:0007669"/>
    <property type="project" value="UniProtKB-SubCell"/>
</dbReference>
<dbReference type="PANTHER" id="PTHR13194">
    <property type="entry name" value="COMPLEX I INTERMEDIATE-ASSOCIATED PROTEIN 30"/>
    <property type="match status" value="1"/>
</dbReference>
<dbReference type="Pfam" id="PF08547">
    <property type="entry name" value="CIA30"/>
    <property type="match status" value="1"/>
</dbReference>
<name>A0A061RXC8_9CHLO</name>
<evidence type="ECO:0000256" key="4">
    <source>
        <dbReference type="ARBA" id="ARBA00023186"/>
    </source>
</evidence>
<keyword evidence="3" id="KW-0496">Mitochondrion</keyword>
<evidence type="ECO:0000259" key="5">
    <source>
        <dbReference type="Pfam" id="PF08547"/>
    </source>
</evidence>
<proteinExistence type="inferred from homology"/>
<dbReference type="SUPFAM" id="SSF49785">
    <property type="entry name" value="Galactose-binding domain-like"/>
    <property type="match status" value="1"/>
</dbReference>
<evidence type="ECO:0000256" key="2">
    <source>
        <dbReference type="ARBA" id="ARBA00007884"/>
    </source>
</evidence>
<keyword evidence="6" id="KW-0830">Ubiquinone</keyword>
<feature type="domain" description="NADH:ubiquinone oxidoreductase intermediate-associated protein 30" evidence="5">
    <location>
        <begin position="31"/>
        <end position="207"/>
    </location>
</feature>
<reference evidence="6" key="1">
    <citation type="submission" date="2014-05" db="EMBL/GenBank/DDBJ databases">
        <title>The transcriptome of the halophilic microalga Tetraselmis sp. GSL018 isolated from the Great Salt Lake, Utah.</title>
        <authorList>
            <person name="Jinkerson R.E."/>
            <person name="D'Adamo S."/>
            <person name="Posewitz M.C."/>
        </authorList>
    </citation>
    <scope>NUCLEOTIDE SEQUENCE</scope>
    <source>
        <strain evidence="6">GSL018</strain>
    </source>
</reference>
<dbReference type="GO" id="GO:0006120">
    <property type="term" value="P:mitochondrial electron transport, NADH to ubiquinone"/>
    <property type="evidence" value="ECO:0007669"/>
    <property type="project" value="TreeGrafter"/>
</dbReference>
<evidence type="ECO:0000313" key="6">
    <source>
        <dbReference type="EMBL" id="JAC77547.1"/>
    </source>
</evidence>
<dbReference type="InterPro" id="IPR039131">
    <property type="entry name" value="NDUFAF1"/>
</dbReference>
<organism evidence="6">
    <name type="scientific">Tetraselmis sp. GSL018</name>
    <dbReference type="NCBI Taxonomy" id="582737"/>
    <lineage>
        <taxon>Eukaryota</taxon>
        <taxon>Viridiplantae</taxon>
        <taxon>Chlorophyta</taxon>
        <taxon>core chlorophytes</taxon>
        <taxon>Chlorodendrophyceae</taxon>
        <taxon>Chlorodendrales</taxon>
        <taxon>Chlorodendraceae</taxon>
        <taxon>Tetraselmis</taxon>
    </lineage>
</organism>
<dbReference type="InterPro" id="IPR013857">
    <property type="entry name" value="NADH-UbQ_OxRdtase-assoc_prot30"/>
</dbReference>
<protein>
    <submittedName>
        <fullName evidence="6">NADH dehydrogenase [ubiquinone] 1 alpha subcomplex assembly factor 1</fullName>
    </submittedName>
</protein>